<name>A0A0A8YP87_ARUDO</name>
<dbReference type="EMBL" id="GBRH01269954">
    <property type="protein sequence ID" value="JAD27941.1"/>
    <property type="molecule type" value="Transcribed_RNA"/>
</dbReference>
<dbReference type="AlphaFoldDB" id="A0A0A8YP87"/>
<sequence>MTDKSQSFQTQRTVHNNNMHNELALLGSNETNQLGMTRWLSNEAFHSAMPITDT</sequence>
<proteinExistence type="predicted"/>
<reference evidence="2" key="1">
    <citation type="submission" date="2014-09" db="EMBL/GenBank/DDBJ databases">
        <authorList>
            <person name="Magalhaes I.L.F."/>
            <person name="Oliveira U."/>
            <person name="Santos F.R."/>
            <person name="Vidigal T.H.D.A."/>
            <person name="Brescovit A.D."/>
            <person name="Santos A.J."/>
        </authorList>
    </citation>
    <scope>NUCLEOTIDE SEQUENCE</scope>
    <source>
        <tissue evidence="2">Shoot tissue taken approximately 20 cm above the soil surface</tissue>
    </source>
</reference>
<evidence type="ECO:0000313" key="2">
    <source>
        <dbReference type="EMBL" id="JAD27941.1"/>
    </source>
</evidence>
<accession>A0A0A8YP87</accession>
<organism evidence="2">
    <name type="scientific">Arundo donax</name>
    <name type="common">Giant reed</name>
    <name type="synonym">Donax arundinaceus</name>
    <dbReference type="NCBI Taxonomy" id="35708"/>
    <lineage>
        <taxon>Eukaryota</taxon>
        <taxon>Viridiplantae</taxon>
        <taxon>Streptophyta</taxon>
        <taxon>Embryophyta</taxon>
        <taxon>Tracheophyta</taxon>
        <taxon>Spermatophyta</taxon>
        <taxon>Magnoliopsida</taxon>
        <taxon>Liliopsida</taxon>
        <taxon>Poales</taxon>
        <taxon>Poaceae</taxon>
        <taxon>PACMAD clade</taxon>
        <taxon>Arundinoideae</taxon>
        <taxon>Arundineae</taxon>
        <taxon>Arundo</taxon>
    </lineage>
</organism>
<evidence type="ECO:0000256" key="1">
    <source>
        <dbReference type="SAM" id="MobiDB-lite"/>
    </source>
</evidence>
<protein>
    <submittedName>
        <fullName evidence="2">Uncharacterized protein</fullName>
    </submittedName>
</protein>
<feature type="compositionally biased region" description="Polar residues" evidence="1">
    <location>
        <begin position="1"/>
        <end position="20"/>
    </location>
</feature>
<feature type="region of interest" description="Disordered" evidence="1">
    <location>
        <begin position="1"/>
        <end position="28"/>
    </location>
</feature>
<reference evidence="2" key="2">
    <citation type="journal article" date="2015" name="Data Brief">
        <title>Shoot transcriptome of the giant reed, Arundo donax.</title>
        <authorList>
            <person name="Barrero R.A."/>
            <person name="Guerrero F.D."/>
            <person name="Moolhuijzen P."/>
            <person name="Goolsby J.A."/>
            <person name="Tidwell J."/>
            <person name="Bellgard S.E."/>
            <person name="Bellgard M.I."/>
        </authorList>
    </citation>
    <scope>NUCLEOTIDE SEQUENCE</scope>
    <source>
        <tissue evidence="2">Shoot tissue taken approximately 20 cm above the soil surface</tissue>
    </source>
</reference>